<gene>
    <name evidence="2" type="ORF">N7509_000022</name>
</gene>
<feature type="domain" description="Subtelomeric hrmA-associated cluster protein AFUB-079030/YDR124W-like helical bundle" evidence="1">
    <location>
        <begin position="114"/>
        <end position="247"/>
    </location>
</feature>
<dbReference type="OrthoDB" id="5338458at2759"/>
<evidence type="ECO:0000313" key="2">
    <source>
        <dbReference type="EMBL" id="KAJ5414924.1"/>
    </source>
</evidence>
<name>A0A9W9WCI6_9EURO</name>
<dbReference type="InterPro" id="IPR021264">
    <property type="entry name" value="AFUB_079030/YDR124W-like"/>
</dbReference>
<comment type="caution">
    <text evidence="2">The sequence shown here is derived from an EMBL/GenBank/DDBJ whole genome shotgun (WGS) entry which is preliminary data.</text>
</comment>
<dbReference type="PANTHER" id="PTHR36102">
    <property type="entry name" value="CHROMOSOME 10, WHOLE GENOME SHOTGUN SEQUENCE"/>
    <property type="match status" value="1"/>
</dbReference>
<reference evidence="2" key="2">
    <citation type="journal article" date="2023" name="IMA Fungus">
        <title>Comparative genomic study of the Penicillium genus elucidates a diverse pangenome and 15 lateral gene transfer events.</title>
        <authorList>
            <person name="Petersen C."/>
            <person name="Sorensen T."/>
            <person name="Nielsen M.R."/>
            <person name="Sondergaard T.E."/>
            <person name="Sorensen J.L."/>
            <person name="Fitzpatrick D.A."/>
            <person name="Frisvad J.C."/>
            <person name="Nielsen K.L."/>
        </authorList>
    </citation>
    <scope>NUCLEOTIDE SEQUENCE</scope>
    <source>
        <strain evidence="2">IBT 29677</strain>
    </source>
</reference>
<dbReference type="PANTHER" id="PTHR36102:SF1">
    <property type="entry name" value="YDR124W-LIKE HELICAL BUNDLE DOMAIN-CONTAINING PROTEIN"/>
    <property type="match status" value="1"/>
</dbReference>
<dbReference type="Proteomes" id="UP001147747">
    <property type="component" value="Unassembled WGS sequence"/>
</dbReference>
<sequence>MPEQNQNARKVERHFALIYIDREGKICHETSPSISDSARAIMTSEFLKAVAESNEGGFPTPALKLPDSHSLISPSSSLAPTAPGAAKLGTDLQRGRRLWTEEHSFDVQTATISVKNKVVLRQYYEKVFQNLQQTNCRVIAKAYIKLVEPRKQIQYPYNGRKAMAGKTQQFSPEETKPPWWPLGVSHREPDHLPKAERIALLIHILCELRTSHGITAQKLKEAGQPIQQHISPIERLKLLDELYYVREKEENFLDAVTDGNERVLISRANLPQYMDVACRQNYPGKKRSQGEQKLKCELPSQNLSIRIRPAQRMISLKVPVDPYAVVNTSTQQHLLMQSGLKSSSSPESPRDLKRKLCVLRMAILPQSFLL</sequence>
<dbReference type="GeneID" id="81363649"/>
<keyword evidence="3" id="KW-1185">Reference proteome</keyword>
<evidence type="ECO:0000313" key="3">
    <source>
        <dbReference type="Proteomes" id="UP001147747"/>
    </source>
</evidence>
<proteinExistence type="predicted"/>
<organism evidence="2 3">
    <name type="scientific">Penicillium cosmopolitanum</name>
    <dbReference type="NCBI Taxonomy" id="1131564"/>
    <lineage>
        <taxon>Eukaryota</taxon>
        <taxon>Fungi</taxon>
        <taxon>Dikarya</taxon>
        <taxon>Ascomycota</taxon>
        <taxon>Pezizomycotina</taxon>
        <taxon>Eurotiomycetes</taxon>
        <taxon>Eurotiomycetidae</taxon>
        <taxon>Eurotiales</taxon>
        <taxon>Aspergillaceae</taxon>
        <taxon>Penicillium</taxon>
    </lineage>
</organism>
<evidence type="ECO:0000259" key="1">
    <source>
        <dbReference type="Pfam" id="PF11001"/>
    </source>
</evidence>
<dbReference type="RefSeq" id="XP_056494770.1">
    <property type="nucleotide sequence ID" value="XM_056624669.1"/>
</dbReference>
<reference evidence="2" key="1">
    <citation type="submission" date="2022-12" db="EMBL/GenBank/DDBJ databases">
        <authorList>
            <person name="Petersen C."/>
        </authorList>
    </citation>
    <scope>NUCLEOTIDE SEQUENCE</scope>
    <source>
        <strain evidence="2">IBT 29677</strain>
    </source>
</reference>
<accession>A0A9W9WCI6</accession>
<dbReference type="AlphaFoldDB" id="A0A9W9WCI6"/>
<protein>
    <recommendedName>
        <fullName evidence="1">Subtelomeric hrmA-associated cluster protein AFUB-079030/YDR124W-like helical bundle domain-containing protein</fullName>
    </recommendedName>
</protein>
<dbReference type="EMBL" id="JAPZBU010000001">
    <property type="protein sequence ID" value="KAJ5414924.1"/>
    <property type="molecule type" value="Genomic_DNA"/>
</dbReference>
<dbReference type="InterPro" id="IPR047092">
    <property type="entry name" value="AFUB_07903/YDR124W-like_hel"/>
</dbReference>
<dbReference type="Pfam" id="PF11001">
    <property type="entry name" value="AFUB_07903_YDR124W_hel"/>
    <property type="match status" value="1"/>
</dbReference>